<proteinExistence type="predicted"/>
<dbReference type="GO" id="GO:0030313">
    <property type="term" value="C:cell envelope"/>
    <property type="evidence" value="ECO:0007669"/>
    <property type="project" value="UniProtKB-SubCell"/>
</dbReference>
<accession>A0A0F9H6X1</accession>
<evidence type="ECO:0000256" key="9">
    <source>
        <dbReference type="ARBA" id="ARBA00023004"/>
    </source>
</evidence>
<evidence type="ECO:0000256" key="6">
    <source>
        <dbReference type="ARBA" id="ARBA00022723"/>
    </source>
</evidence>
<feature type="domain" description="4Fe-4S ferredoxin-type" evidence="11">
    <location>
        <begin position="26"/>
        <end position="54"/>
    </location>
</feature>
<keyword evidence="5" id="KW-0004">4Fe-4S</keyword>
<dbReference type="GO" id="GO:0009061">
    <property type="term" value="P:anaerobic respiration"/>
    <property type="evidence" value="ECO:0007669"/>
    <property type="project" value="TreeGrafter"/>
</dbReference>
<dbReference type="AlphaFoldDB" id="A0A0F9H6X1"/>
<protein>
    <recommendedName>
        <fullName evidence="11">4Fe-4S ferredoxin-type domain-containing protein</fullName>
    </recommendedName>
</protein>
<dbReference type="PANTHER" id="PTHR43518:SF1">
    <property type="entry name" value="RESPIRATORY NITRATE REDUCTASE 1 BETA CHAIN"/>
    <property type="match status" value="1"/>
</dbReference>
<dbReference type="Gene3D" id="3.30.70.20">
    <property type="match status" value="2"/>
</dbReference>
<reference evidence="12" key="1">
    <citation type="journal article" date="2015" name="Nature">
        <title>Complex archaea that bridge the gap between prokaryotes and eukaryotes.</title>
        <authorList>
            <person name="Spang A."/>
            <person name="Saw J.H."/>
            <person name="Jorgensen S.L."/>
            <person name="Zaremba-Niedzwiedzka K."/>
            <person name="Martijn J."/>
            <person name="Lind A.E."/>
            <person name="van Eijk R."/>
            <person name="Schleper C."/>
            <person name="Guy L."/>
            <person name="Ettema T.J."/>
        </authorList>
    </citation>
    <scope>NUCLEOTIDE SEQUENCE</scope>
</reference>
<feature type="domain" description="4Fe-4S ferredoxin-type" evidence="11">
    <location>
        <begin position="199"/>
        <end position="218"/>
    </location>
</feature>
<keyword evidence="10" id="KW-0411">Iron-sulfur</keyword>
<evidence type="ECO:0000256" key="10">
    <source>
        <dbReference type="ARBA" id="ARBA00023014"/>
    </source>
</evidence>
<dbReference type="PANTHER" id="PTHR43518">
    <property type="entry name" value="NITRATE REDUCTASE BETA SUBUNIT"/>
    <property type="match status" value="1"/>
</dbReference>
<comment type="caution">
    <text evidence="12">The sequence shown here is derived from an EMBL/GenBank/DDBJ whole genome shotgun (WGS) entry which is preliminary data.</text>
</comment>
<dbReference type="InterPro" id="IPR017896">
    <property type="entry name" value="4Fe4S_Fe-S-bd"/>
</dbReference>
<evidence type="ECO:0000256" key="5">
    <source>
        <dbReference type="ARBA" id="ARBA00022485"/>
    </source>
</evidence>
<evidence type="ECO:0000256" key="4">
    <source>
        <dbReference type="ARBA" id="ARBA00022448"/>
    </source>
</evidence>
<feature type="domain" description="4Fe-4S ferredoxin-type" evidence="11">
    <location>
        <begin position="165"/>
        <end position="197"/>
    </location>
</feature>
<keyword evidence="9" id="KW-0408">Iron</keyword>
<dbReference type="SUPFAM" id="SSF54862">
    <property type="entry name" value="4Fe-4S ferredoxins"/>
    <property type="match status" value="1"/>
</dbReference>
<dbReference type="Pfam" id="PF13247">
    <property type="entry name" value="Fer4_11"/>
    <property type="match status" value="1"/>
</dbReference>
<evidence type="ECO:0000256" key="3">
    <source>
        <dbReference type="ARBA" id="ARBA00004196"/>
    </source>
</evidence>
<comment type="cofactor">
    <cofactor evidence="2">
        <name>[4Fe-4S] cluster</name>
        <dbReference type="ChEBI" id="CHEBI:49883"/>
    </cofactor>
</comment>
<dbReference type="GO" id="GO:0016020">
    <property type="term" value="C:membrane"/>
    <property type="evidence" value="ECO:0007669"/>
    <property type="project" value="TreeGrafter"/>
</dbReference>
<evidence type="ECO:0000259" key="11">
    <source>
        <dbReference type="PROSITE" id="PS51379"/>
    </source>
</evidence>
<keyword evidence="6" id="KW-0479">Metal-binding</keyword>
<name>A0A0F9H6X1_9ZZZZ</name>
<dbReference type="PROSITE" id="PS51379">
    <property type="entry name" value="4FE4S_FER_2"/>
    <property type="match status" value="3"/>
</dbReference>
<evidence type="ECO:0000256" key="8">
    <source>
        <dbReference type="ARBA" id="ARBA00022982"/>
    </source>
</evidence>
<keyword evidence="8" id="KW-0249">Electron transport</keyword>
<gene>
    <name evidence="12" type="ORF">LCGC14_2099080</name>
</gene>
<feature type="non-terminal residue" evidence="12">
    <location>
        <position position="218"/>
    </location>
</feature>
<evidence type="ECO:0000256" key="7">
    <source>
        <dbReference type="ARBA" id="ARBA00022737"/>
    </source>
</evidence>
<comment type="subcellular location">
    <subcellularLocation>
        <location evidence="3">Cell envelope</location>
    </subcellularLocation>
</comment>
<keyword evidence="7" id="KW-0677">Repeat</keyword>
<keyword evidence="4" id="KW-0813">Transport</keyword>
<sequence>MAKVYNWQLGREMDYRFEEAHPQTQFAAVFNINRCIACQTCTMACKSTWTFSRGQEFMWWNNVETKPYGGYPHHWDVKLLQLLEEANPGGQVWNGGQQSDRQPYGVYQGQTIFEAAAADGNENALGYLPTDQEWTSPNLYEDTPKGPQGAPNEMHSKGTQLPEHNTWFFYLQRICNHCTYPACLAACPRNAIYKRPEDGIVLIDQERCRGYRKCVEQC</sequence>
<dbReference type="GO" id="GO:0046872">
    <property type="term" value="F:metal ion binding"/>
    <property type="evidence" value="ECO:0007669"/>
    <property type="project" value="UniProtKB-KW"/>
</dbReference>
<organism evidence="12">
    <name type="scientific">marine sediment metagenome</name>
    <dbReference type="NCBI Taxonomy" id="412755"/>
    <lineage>
        <taxon>unclassified sequences</taxon>
        <taxon>metagenomes</taxon>
        <taxon>ecological metagenomes</taxon>
    </lineage>
</organism>
<evidence type="ECO:0000313" key="12">
    <source>
        <dbReference type="EMBL" id="KKL71022.1"/>
    </source>
</evidence>
<dbReference type="GO" id="GO:0009055">
    <property type="term" value="F:electron transfer activity"/>
    <property type="evidence" value="ECO:0007669"/>
    <property type="project" value="TreeGrafter"/>
</dbReference>
<dbReference type="GO" id="GO:0051539">
    <property type="term" value="F:4 iron, 4 sulfur cluster binding"/>
    <property type="evidence" value="ECO:0007669"/>
    <property type="project" value="UniProtKB-KW"/>
</dbReference>
<dbReference type="EMBL" id="LAZR01025717">
    <property type="protein sequence ID" value="KKL71022.1"/>
    <property type="molecule type" value="Genomic_DNA"/>
</dbReference>
<evidence type="ECO:0000256" key="2">
    <source>
        <dbReference type="ARBA" id="ARBA00001966"/>
    </source>
</evidence>
<comment type="cofactor">
    <cofactor evidence="1">
        <name>[3Fe-4S] cluster</name>
        <dbReference type="ChEBI" id="CHEBI:21137"/>
    </cofactor>
</comment>
<evidence type="ECO:0000256" key="1">
    <source>
        <dbReference type="ARBA" id="ARBA00001927"/>
    </source>
</evidence>